<dbReference type="InterPro" id="IPR022357">
    <property type="entry name" value="MIP_CS"/>
</dbReference>
<feature type="transmembrane region" description="Helical" evidence="8">
    <location>
        <begin position="490"/>
        <end position="513"/>
    </location>
</feature>
<reference evidence="9" key="1">
    <citation type="journal article" date="2015" name="Genom Data">
        <title>Genome sequences of six Phytophthora species associated with forests in New Zealand.</title>
        <authorList>
            <person name="Studholme D.J."/>
            <person name="McDougal R.L."/>
            <person name="Sambles C."/>
            <person name="Hansen E."/>
            <person name="Hardy G."/>
            <person name="Grant M."/>
            <person name="Ganley R.J."/>
            <person name="Williams N.M."/>
        </authorList>
    </citation>
    <scope>NUCLEOTIDE SEQUENCE</scope>
    <source>
        <strain evidence="9">NZFS 3630</strain>
    </source>
</reference>
<feature type="transmembrane region" description="Helical" evidence="8">
    <location>
        <begin position="243"/>
        <end position="261"/>
    </location>
</feature>
<keyword evidence="12" id="KW-1185">Reference proteome</keyword>
<gene>
    <name evidence="10" type="ORF">BBI17_004753</name>
    <name evidence="11" type="ORF">BBO99_00004566</name>
    <name evidence="9" type="ORF">JM18_003853</name>
</gene>
<dbReference type="EMBL" id="MAYM02000471">
    <property type="protein sequence ID" value="RLN38248.1"/>
    <property type="molecule type" value="Genomic_DNA"/>
</dbReference>
<dbReference type="Gene3D" id="1.20.1080.10">
    <property type="entry name" value="Glycerol uptake facilitator protein"/>
    <property type="match status" value="2"/>
</dbReference>
<dbReference type="FunFam" id="1.20.1080.10:FF:000005">
    <property type="entry name" value="Aquaporin 3"/>
    <property type="match status" value="2"/>
</dbReference>
<evidence type="ECO:0008006" key="14">
    <source>
        <dbReference type="Google" id="ProtNLM"/>
    </source>
</evidence>
<evidence type="ECO:0000256" key="6">
    <source>
        <dbReference type="ARBA" id="ARBA00023136"/>
    </source>
</evidence>
<feature type="transmembrane region" description="Helical" evidence="8">
    <location>
        <begin position="457"/>
        <end position="478"/>
    </location>
</feature>
<comment type="catalytic activity">
    <reaction evidence="7">
        <text>glycerol(in) = glycerol(out)</text>
        <dbReference type="Rhea" id="RHEA:29675"/>
        <dbReference type="ChEBI" id="CHEBI:17754"/>
    </reaction>
</comment>
<dbReference type="EMBL" id="MBDN02000112">
    <property type="protein sequence ID" value="RLN80349.1"/>
    <property type="molecule type" value="Genomic_DNA"/>
</dbReference>
<feature type="transmembrane region" description="Helical" evidence="8">
    <location>
        <begin position="68"/>
        <end position="101"/>
    </location>
</feature>
<dbReference type="AlphaFoldDB" id="A0A3R7KK09"/>
<dbReference type="InterPro" id="IPR000425">
    <property type="entry name" value="MIP"/>
</dbReference>
<keyword evidence="5 8" id="KW-1133">Transmembrane helix</keyword>
<dbReference type="Proteomes" id="UP000285624">
    <property type="component" value="Unassembled WGS sequence"/>
</dbReference>
<keyword evidence="4 8" id="KW-0812">Transmembrane</keyword>
<dbReference type="InterPro" id="IPR050363">
    <property type="entry name" value="MIP/Aquaporin"/>
</dbReference>
<feature type="transmembrane region" description="Helical" evidence="8">
    <location>
        <begin position="33"/>
        <end position="56"/>
    </location>
</feature>
<dbReference type="InterPro" id="IPR023271">
    <property type="entry name" value="Aquaporin-like"/>
</dbReference>
<dbReference type="Proteomes" id="UP000792063">
    <property type="component" value="Unassembled WGS sequence"/>
</dbReference>
<dbReference type="PRINTS" id="PR00783">
    <property type="entry name" value="MINTRINSICP"/>
</dbReference>
<accession>A0A3R7KK09</accession>
<name>A0A3R7KK09_9STRA</name>
<protein>
    <recommendedName>
        <fullName evidence="14">Aquaporin</fullName>
    </recommendedName>
</protein>
<proteinExistence type="inferred from homology"/>
<dbReference type="GO" id="GO:0005886">
    <property type="term" value="C:plasma membrane"/>
    <property type="evidence" value="ECO:0007669"/>
    <property type="project" value="TreeGrafter"/>
</dbReference>
<evidence type="ECO:0000313" key="10">
    <source>
        <dbReference type="EMBL" id="RLN38248.1"/>
    </source>
</evidence>
<evidence type="ECO:0000313" key="11">
    <source>
        <dbReference type="EMBL" id="RLN80349.1"/>
    </source>
</evidence>
<evidence type="ECO:0000256" key="5">
    <source>
        <dbReference type="ARBA" id="ARBA00022989"/>
    </source>
</evidence>
<organism evidence="11 12">
    <name type="scientific">Phytophthora kernoviae</name>
    <dbReference type="NCBI Taxonomy" id="325452"/>
    <lineage>
        <taxon>Eukaryota</taxon>
        <taxon>Sar</taxon>
        <taxon>Stramenopiles</taxon>
        <taxon>Oomycota</taxon>
        <taxon>Peronosporomycetes</taxon>
        <taxon>Peronosporales</taxon>
        <taxon>Peronosporaceae</taxon>
        <taxon>Phytophthora</taxon>
    </lineage>
</organism>
<dbReference type="Proteomes" id="UP000285883">
    <property type="component" value="Unassembled WGS sequence"/>
</dbReference>
<feature type="transmembrane region" description="Helical" evidence="8">
    <location>
        <begin position="162"/>
        <end position="181"/>
    </location>
</feature>
<dbReference type="PANTHER" id="PTHR43829:SF9">
    <property type="entry name" value="AQUAPORIN-9"/>
    <property type="match status" value="1"/>
</dbReference>
<feature type="transmembrane region" description="Helical" evidence="8">
    <location>
        <begin position="368"/>
        <end position="387"/>
    </location>
</feature>
<evidence type="ECO:0000256" key="7">
    <source>
        <dbReference type="ARBA" id="ARBA00049405"/>
    </source>
</evidence>
<evidence type="ECO:0000313" key="13">
    <source>
        <dbReference type="Proteomes" id="UP000285883"/>
    </source>
</evidence>
<dbReference type="PANTHER" id="PTHR43829">
    <property type="entry name" value="AQUAPORIN OR AQUAGLYCEROPORIN RELATED"/>
    <property type="match status" value="1"/>
</dbReference>
<feature type="transmembrane region" description="Helical" evidence="8">
    <location>
        <begin position="113"/>
        <end position="134"/>
    </location>
</feature>
<dbReference type="PROSITE" id="PS00221">
    <property type="entry name" value="MIP"/>
    <property type="match status" value="2"/>
</dbReference>
<comment type="caution">
    <text evidence="11">The sequence shown here is derived from an EMBL/GenBank/DDBJ whole genome shotgun (WGS) entry which is preliminary data.</text>
</comment>
<evidence type="ECO:0000313" key="9">
    <source>
        <dbReference type="EMBL" id="KAG2527430.1"/>
    </source>
</evidence>
<comment type="subcellular location">
    <subcellularLocation>
        <location evidence="1">Membrane</location>
        <topology evidence="1">Multi-pass membrane protein</topology>
    </subcellularLocation>
</comment>
<keyword evidence="3" id="KW-0813">Transport</keyword>
<feature type="transmembrane region" description="Helical" evidence="8">
    <location>
        <begin position="330"/>
        <end position="353"/>
    </location>
</feature>
<sequence>MTEYGTLKQGYADLESNSRLPFYHVHNPNFRACLAEFVGTFILVLIGDGSVAQYVLGGGGAGHYLSVNLAWGIALLFGIHFSGGVSGGHLNPAVTLTLAIFKRFEWHKVPGYFVAQTLGAFAAALVVFIVYYPWFDIHDPERNTTQGIFATYPNEQIPNWSALANEIIGTALLVSGIFAIGDQLNKPASPYSFPGAVALMLTCIGMAFGLDTGYALNPARDFGPRLFTFFAGWGWKVFTLRDGYFWIPIVGPFVGGLLGAGKTLKAVALGYAAIFQPTVITFQLAQAITSDQLVQATMAEYKPGYGGYADLEGNGRLGPFAIRNPDMRAYMAEFIGTFILVLIGDGSVAQYVLGRKGAGDYLSVNLCWGIALLFGVHFSGGVSGGHLNPAVSVTMALFKRFEWRKVPGYIVAQTLGAFVAALVLYIVYFPWLDIVDPEREFTQGIFATYPNPQIPNWAAFANEVIGTALLVGGIFALCDQINKPASPYSFPGAVGLLLTGIGMSFGLNTGYALNPARDFGPRLLTFFGGWGWKVFSSHGGYFWIPILGPFIGAVLGAGMYVGLVELHHPPQ</sequence>
<dbReference type="NCBIfam" id="TIGR00861">
    <property type="entry name" value="MIP"/>
    <property type="match status" value="2"/>
</dbReference>
<dbReference type="SUPFAM" id="SSF81338">
    <property type="entry name" value="Aquaporin-like"/>
    <property type="match status" value="2"/>
</dbReference>
<dbReference type="Pfam" id="PF00230">
    <property type="entry name" value="MIP"/>
    <property type="match status" value="2"/>
</dbReference>
<evidence type="ECO:0000256" key="3">
    <source>
        <dbReference type="ARBA" id="ARBA00022448"/>
    </source>
</evidence>
<dbReference type="EMBL" id="JPWU03000079">
    <property type="protein sequence ID" value="KAG2527430.1"/>
    <property type="molecule type" value="Genomic_DNA"/>
</dbReference>
<dbReference type="CDD" id="cd00333">
    <property type="entry name" value="MIP"/>
    <property type="match status" value="2"/>
</dbReference>
<dbReference type="GO" id="GO:0015254">
    <property type="term" value="F:glycerol channel activity"/>
    <property type="evidence" value="ECO:0007669"/>
    <property type="project" value="TreeGrafter"/>
</dbReference>
<comment type="similarity">
    <text evidence="2">Belongs to the MIP/aquaporin (TC 1.A.8) family.</text>
</comment>
<evidence type="ECO:0000256" key="4">
    <source>
        <dbReference type="ARBA" id="ARBA00022692"/>
    </source>
</evidence>
<feature type="transmembrane region" description="Helical" evidence="8">
    <location>
        <begin position="540"/>
        <end position="563"/>
    </location>
</feature>
<dbReference type="STRING" id="325452.A0A3R7KK09"/>
<evidence type="ECO:0000313" key="12">
    <source>
        <dbReference type="Proteomes" id="UP000285624"/>
    </source>
</evidence>
<keyword evidence="6 8" id="KW-0472">Membrane</keyword>
<feature type="transmembrane region" description="Helical" evidence="8">
    <location>
        <begin position="193"/>
        <end position="216"/>
    </location>
</feature>
<reference evidence="9" key="3">
    <citation type="submission" date="2020-06" db="EMBL/GenBank/DDBJ databases">
        <authorList>
            <person name="Studholme D.J."/>
        </authorList>
    </citation>
    <scope>NUCLEOTIDE SEQUENCE</scope>
    <source>
        <strain evidence="9">NZFS 3630</strain>
    </source>
</reference>
<feature type="transmembrane region" description="Helical" evidence="8">
    <location>
        <begin position="408"/>
        <end position="431"/>
    </location>
</feature>
<dbReference type="GO" id="GO:0015250">
    <property type="term" value="F:water channel activity"/>
    <property type="evidence" value="ECO:0007669"/>
    <property type="project" value="TreeGrafter"/>
</dbReference>
<evidence type="ECO:0000256" key="8">
    <source>
        <dbReference type="SAM" id="Phobius"/>
    </source>
</evidence>
<evidence type="ECO:0000256" key="2">
    <source>
        <dbReference type="ARBA" id="ARBA00006175"/>
    </source>
</evidence>
<reference evidence="12 13" key="2">
    <citation type="submission" date="2018-07" db="EMBL/GenBank/DDBJ databases">
        <title>Genome sequencing of oomycete isolates from Chile give support for New Zealand origin for Phytophthora kernoviae and make available the first Nothophytophthora sp. genome.</title>
        <authorList>
            <person name="Studholme D.J."/>
            <person name="Sanfuentes E."/>
            <person name="Panda P."/>
            <person name="Hill R."/>
            <person name="Sambles C."/>
            <person name="Grant M."/>
            <person name="Williams N.M."/>
            <person name="Mcdougal R.L."/>
        </authorList>
    </citation>
    <scope>NUCLEOTIDE SEQUENCE [LARGE SCALE GENOMIC DNA]</scope>
    <source>
        <strain evidence="10">Chile2</strain>
        <strain evidence="11">Chile4</strain>
    </source>
</reference>
<evidence type="ECO:0000256" key="1">
    <source>
        <dbReference type="ARBA" id="ARBA00004141"/>
    </source>
</evidence>